<dbReference type="EMBL" id="LAZR01000300">
    <property type="protein sequence ID" value="KKN76091.1"/>
    <property type="molecule type" value="Genomic_DNA"/>
</dbReference>
<sequence length="305" mass="35959">MKKEVYNRNITGKNPFLNKIPQEEFSNSMTTIKTKEIVCFRPNNYRRQIEVKIKDNSTIKKIIGAIPKAIPNKHTKIISIKNYYKNITLQYGRSTLTGIYSQPKIGNDKLTYVIERSTRQELERRLYEIRKEIQEDIDTALKQFSKQFKINLPYKKIIWVRYEDYIKGEPFINSIKRDTIIHDTVFKKVYGEGIEFKSTKKGEEPIVHMKNYINNRAIEDIAPEIAAEINNMHNSISKPLKDLNESIQLEIHNKRLHQKILNSMDNTQKTTIDTLRAMKNILNDISTNLKKKPIKKKKKEYIIWG</sequence>
<protein>
    <submittedName>
        <fullName evidence="1">Uncharacterized protein</fullName>
    </submittedName>
</protein>
<reference evidence="1" key="1">
    <citation type="journal article" date="2015" name="Nature">
        <title>Complex archaea that bridge the gap between prokaryotes and eukaryotes.</title>
        <authorList>
            <person name="Spang A."/>
            <person name="Saw J.H."/>
            <person name="Jorgensen S.L."/>
            <person name="Zaremba-Niedzwiedzka K."/>
            <person name="Martijn J."/>
            <person name="Lind A.E."/>
            <person name="van Eijk R."/>
            <person name="Schleper C."/>
            <person name="Guy L."/>
            <person name="Ettema T.J."/>
        </authorList>
    </citation>
    <scope>NUCLEOTIDE SEQUENCE</scope>
</reference>
<accession>A0A0F9VRI6</accession>
<gene>
    <name evidence="1" type="ORF">LCGC14_0374810</name>
</gene>
<name>A0A0F9VRI6_9ZZZZ</name>
<dbReference type="AlphaFoldDB" id="A0A0F9VRI6"/>
<comment type="caution">
    <text evidence="1">The sequence shown here is derived from an EMBL/GenBank/DDBJ whole genome shotgun (WGS) entry which is preliminary data.</text>
</comment>
<organism evidence="1">
    <name type="scientific">marine sediment metagenome</name>
    <dbReference type="NCBI Taxonomy" id="412755"/>
    <lineage>
        <taxon>unclassified sequences</taxon>
        <taxon>metagenomes</taxon>
        <taxon>ecological metagenomes</taxon>
    </lineage>
</organism>
<proteinExistence type="predicted"/>
<evidence type="ECO:0000313" key="1">
    <source>
        <dbReference type="EMBL" id="KKN76091.1"/>
    </source>
</evidence>